<keyword evidence="4" id="KW-1185">Reference proteome</keyword>
<keyword evidence="2" id="KW-1133">Transmembrane helix</keyword>
<feature type="transmembrane region" description="Helical" evidence="2">
    <location>
        <begin position="105"/>
        <end position="127"/>
    </location>
</feature>
<evidence type="ECO:0008006" key="5">
    <source>
        <dbReference type="Google" id="ProtNLM"/>
    </source>
</evidence>
<keyword evidence="2" id="KW-0812">Transmembrane</keyword>
<gene>
    <name evidence="3" type="ORF">Pan216_31170</name>
</gene>
<feature type="transmembrane region" description="Helical" evidence="2">
    <location>
        <begin position="163"/>
        <end position="184"/>
    </location>
</feature>
<evidence type="ECO:0000313" key="3">
    <source>
        <dbReference type="EMBL" id="QDU62250.1"/>
    </source>
</evidence>
<feature type="transmembrane region" description="Helical" evidence="2">
    <location>
        <begin position="189"/>
        <end position="207"/>
    </location>
</feature>
<evidence type="ECO:0000256" key="2">
    <source>
        <dbReference type="SAM" id="Phobius"/>
    </source>
</evidence>
<dbReference type="KEGG" id="knv:Pan216_31170"/>
<feature type="transmembrane region" description="Helical" evidence="2">
    <location>
        <begin position="227"/>
        <end position="246"/>
    </location>
</feature>
<evidence type="ECO:0000256" key="1">
    <source>
        <dbReference type="SAM" id="MobiDB-lite"/>
    </source>
</evidence>
<dbReference type="OrthoDB" id="9800053at2"/>
<dbReference type="Pfam" id="PF01944">
    <property type="entry name" value="SpoIIM"/>
    <property type="match status" value="1"/>
</dbReference>
<feature type="transmembrane region" description="Helical" evidence="2">
    <location>
        <begin position="266"/>
        <end position="285"/>
    </location>
</feature>
<reference evidence="3 4" key="1">
    <citation type="submission" date="2019-02" db="EMBL/GenBank/DDBJ databases">
        <title>Deep-cultivation of Planctomycetes and their phenomic and genomic characterization uncovers novel biology.</title>
        <authorList>
            <person name="Wiegand S."/>
            <person name="Jogler M."/>
            <person name="Boedeker C."/>
            <person name="Pinto D."/>
            <person name="Vollmers J."/>
            <person name="Rivas-Marin E."/>
            <person name="Kohn T."/>
            <person name="Peeters S.H."/>
            <person name="Heuer A."/>
            <person name="Rast P."/>
            <person name="Oberbeckmann S."/>
            <person name="Bunk B."/>
            <person name="Jeske O."/>
            <person name="Meyerdierks A."/>
            <person name="Storesund J.E."/>
            <person name="Kallscheuer N."/>
            <person name="Luecker S."/>
            <person name="Lage O.M."/>
            <person name="Pohl T."/>
            <person name="Merkel B.J."/>
            <person name="Hornburger P."/>
            <person name="Mueller R.-W."/>
            <person name="Bruemmer F."/>
            <person name="Labrenz M."/>
            <person name="Spormann A.M."/>
            <person name="Op den Camp H."/>
            <person name="Overmann J."/>
            <person name="Amann R."/>
            <person name="Jetten M.S.M."/>
            <person name="Mascher T."/>
            <person name="Medema M.H."/>
            <person name="Devos D.P."/>
            <person name="Kaster A.-K."/>
            <person name="Ovreas L."/>
            <person name="Rohde M."/>
            <person name="Galperin M.Y."/>
            <person name="Jogler C."/>
        </authorList>
    </citation>
    <scope>NUCLEOTIDE SEQUENCE [LARGE SCALE GENOMIC DNA]</scope>
    <source>
        <strain evidence="3 4">Pan216</strain>
    </source>
</reference>
<dbReference type="Proteomes" id="UP000317093">
    <property type="component" value="Chromosome"/>
</dbReference>
<evidence type="ECO:0000313" key="4">
    <source>
        <dbReference type="Proteomes" id="UP000317093"/>
    </source>
</evidence>
<dbReference type="RefSeq" id="WP_145258863.1">
    <property type="nucleotide sequence ID" value="NZ_CP036279.1"/>
</dbReference>
<organism evidence="3 4">
    <name type="scientific">Kolteria novifilia</name>
    <dbReference type="NCBI Taxonomy" id="2527975"/>
    <lineage>
        <taxon>Bacteria</taxon>
        <taxon>Pseudomonadati</taxon>
        <taxon>Planctomycetota</taxon>
        <taxon>Planctomycetia</taxon>
        <taxon>Kolteriales</taxon>
        <taxon>Kolteriaceae</taxon>
        <taxon>Kolteria</taxon>
    </lineage>
</organism>
<feature type="compositionally biased region" description="Basic and acidic residues" evidence="1">
    <location>
        <begin position="319"/>
        <end position="334"/>
    </location>
</feature>
<dbReference type="AlphaFoldDB" id="A0A518B5J8"/>
<sequence length="343" mass="37844">MKVTDLLESRRPQWKELEELSRRLGRWTGRSKPEEIARFAALYRATCADLALAQSYRLPDETVQYLHQLVGGAHNILYRSQRFRISRWGRVLFVDVPRRLVRDRAVWICFALFWGAFLFSGVAAFVLQGFAEDVLGQQALERMREMYAEPIEGRENDLNTTMAGFYIFNNTGIGLQCFALGAFVGIGSLVMLTFNAVVLGTVFGYMAGAPEAPNFFEFVTSHGPYELTAIVLSAGAGLRLGFSLIATQGYTRMESLRRQSRPALEIVALSALLFVLAAFLEGYISPSALPYRVKAAVALASAGTLIAYLLVPSLPTGRSDRAGEKTKAMHEASEPKGASLHAS</sequence>
<protein>
    <recommendedName>
        <fullName evidence="5">Stage II sporulation protein M</fullName>
    </recommendedName>
</protein>
<name>A0A518B5J8_9BACT</name>
<dbReference type="PANTHER" id="PTHR35337">
    <property type="entry name" value="SLR1478 PROTEIN"/>
    <property type="match status" value="1"/>
</dbReference>
<feature type="transmembrane region" description="Helical" evidence="2">
    <location>
        <begin position="291"/>
        <end position="311"/>
    </location>
</feature>
<feature type="region of interest" description="Disordered" evidence="1">
    <location>
        <begin position="319"/>
        <end position="343"/>
    </location>
</feature>
<dbReference type="EMBL" id="CP036279">
    <property type="protein sequence ID" value="QDU62250.1"/>
    <property type="molecule type" value="Genomic_DNA"/>
</dbReference>
<dbReference type="PANTHER" id="PTHR35337:SF1">
    <property type="entry name" value="SLR1478 PROTEIN"/>
    <property type="match status" value="1"/>
</dbReference>
<proteinExistence type="predicted"/>
<keyword evidence="2" id="KW-0472">Membrane</keyword>
<dbReference type="InterPro" id="IPR002798">
    <property type="entry name" value="SpoIIM-like"/>
</dbReference>
<accession>A0A518B5J8</accession>